<dbReference type="RefSeq" id="WP_118487253.1">
    <property type="nucleotide sequence ID" value="NZ_QRZF01000020.1"/>
</dbReference>
<evidence type="ECO:0000313" key="1">
    <source>
        <dbReference type="EMBL" id="RGV48974.1"/>
    </source>
</evidence>
<organism evidence="1 2">
    <name type="scientific">Bacteroides intestinalis</name>
    <dbReference type="NCBI Taxonomy" id="329854"/>
    <lineage>
        <taxon>Bacteria</taxon>
        <taxon>Pseudomonadati</taxon>
        <taxon>Bacteroidota</taxon>
        <taxon>Bacteroidia</taxon>
        <taxon>Bacteroidales</taxon>
        <taxon>Bacteroidaceae</taxon>
        <taxon>Bacteroides</taxon>
    </lineage>
</organism>
<evidence type="ECO:0000313" key="2">
    <source>
        <dbReference type="Proteomes" id="UP000283850"/>
    </source>
</evidence>
<sequence length="63" mass="7219">MKILLETGWSDYIPGGVIFGNPSLHEKTPEEKELEQGFIIEMAKDFINHNPEKENEFISVISK</sequence>
<dbReference type="AlphaFoldDB" id="A0A412XUU5"/>
<dbReference type="Proteomes" id="UP000283850">
    <property type="component" value="Unassembled WGS sequence"/>
</dbReference>
<name>A0A412XUU5_9BACE</name>
<gene>
    <name evidence="1" type="ORF">DWW10_20690</name>
</gene>
<comment type="caution">
    <text evidence="1">The sequence shown here is derived from an EMBL/GenBank/DDBJ whole genome shotgun (WGS) entry which is preliminary data.</text>
</comment>
<proteinExistence type="predicted"/>
<reference evidence="1 2" key="1">
    <citation type="submission" date="2018-08" db="EMBL/GenBank/DDBJ databases">
        <title>A genome reference for cultivated species of the human gut microbiota.</title>
        <authorList>
            <person name="Zou Y."/>
            <person name="Xue W."/>
            <person name="Luo G."/>
        </authorList>
    </citation>
    <scope>NUCLEOTIDE SEQUENCE [LARGE SCALE GENOMIC DNA]</scope>
    <source>
        <strain evidence="1 2">AF14-32</strain>
    </source>
</reference>
<dbReference type="EMBL" id="QRZF01000020">
    <property type="protein sequence ID" value="RGV48974.1"/>
    <property type="molecule type" value="Genomic_DNA"/>
</dbReference>
<protein>
    <submittedName>
        <fullName evidence="1">Uncharacterized protein</fullName>
    </submittedName>
</protein>
<accession>A0A412XUU5</accession>